<evidence type="ECO:0000313" key="2">
    <source>
        <dbReference type="EMBL" id="KAL3686238.1"/>
    </source>
</evidence>
<accession>A0ABD3H402</accession>
<name>A0ABD3H402_9MARC</name>
<protein>
    <submittedName>
        <fullName evidence="2">Uncharacterized protein</fullName>
    </submittedName>
</protein>
<gene>
    <name evidence="2" type="ORF">R1sor_004260</name>
</gene>
<organism evidence="2 3">
    <name type="scientific">Riccia sorocarpa</name>
    <dbReference type="NCBI Taxonomy" id="122646"/>
    <lineage>
        <taxon>Eukaryota</taxon>
        <taxon>Viridiplantae</taxon>
        <taxon>Streptophyta</taxon>
        <taxon>Embryophyta</taxon>
        <taxon>Marchantiophyta</taxon>
        <taxon>Marchantiopsida</taxon>
        <taxon>Marchantiidae</taxon>
        <taxon>Marchantiales</taxon>
        <taxon>Ricciaceae</taxon>
        <taxon>Riccia</taxon>
    </lineage>
</organism>
<sequence length="129" mass="14138">MEQQSRSPESRNPREIGDLLGETLFVRHDDLGLEEGEFDPRAGKAGNDLGAGGGEWDGGEKSGRIDERHDDLGLEEGEYDPRDSEEGLVSRDRDLGFEEGVYDSRDRAGGSMLAIAIDVVRSLARTNCE</sequence>
<feature type="region of interest" description="Disordered" evidence="1">
    <location>
        <begin position="35"/>
        <end position="91"/>
    </location>
</feature>
<dbReference type="AlphaFoldDB" id="A0ABD3H402"/>
<dbReference type="EMBL" id="JBJQOH010000006">
    <property type="protein sequence ID" value="KAL3686238.1"/>
    <property type="molecule type" value="Genomic_DNA"/>
</dbReference>
<evidence type="ECO:0000256" key="1">
    <source>
        <dbReference type="SAM" id="MobiDB-lite"/>
    </source>
</evidence>
<proteinExistence type="predicted"/>
<evidence type="ECO:0000313" key="3">
    <source>
        <dbReference type="Proteomes" id="UP001633002"/>
    </source>
</evidence>
<feature type="compositionally biased region" description="Basic and acidic residues" evidence="1">
    <location>
        <begin position="79"/>
        <end position="91"/>
    </location>
</feature>
<reference evidence="2 3" key="1">
    <citation type="submission" date="2024-09" db="EMBL/GenBank/DDBJ databases">
        <title>Chromosome-scale assembly of Riccia sorocarpa.</title>
        <authorList>
            <person name="Paukszto L."/>
        </authorList>
    </citation>
    <scope>NUCLEOTIDE SEQUENCE [LARGE SCALE GENOMIC DNA]</scope>
    <source>
        <strain evidence="2">LP-2024</strain>
        <tissue evidence="2">Aerial parts of the thallus</tissue>
    </source>
</reference>
<comment type="caution">
    <text evidence="2">The sequence shown here is derived from an EMBL/GenBank/DDBJ whole genome shotgun (WGS) entry which is preliminary data.</text>
</comment>
<dbReference type="Proteomes" id="UP001633002">
    <property type="component" value="Unassembled WGS sequence"/>
</dbReference>
<keyword evidence="3" id="KW-1185">Reference proteome</keyword>
<feature type="compositionally biased region" description="Basic and acidic residues" evidence="1">
    <location>
        <begin position="58"/>
        <end position="72"/>
    </location>
</feature>